<keyword evidence="2" id="KW-1185">Reference proteome</keyword>
<evidence type="ECO:0000313" key="2">
    <source>
        <dbReference type="Proteomes" id="UP000266482"/>
    </source>
</evidence>
<gene>
    <name evidence="1" type="ORF">D3P08_09615</name>
</gene>
<name>A0A3A1V8I4_9BACL</name>
<dbReference type="AlphaFoldDB" id="A0A3A1V8I4"/>
<accession>A0A3A1V8I4</accession>
<dbReference type="OrthoDB" id="1494005at2"/>
<protein>
    <submittedName>
        <fullName evidence="1">Uncharacterized protein</fullName>
    </submittedName>
</protein>
<comment type="caution">
    <text evidence="1">The sequence shown here is derived from an EMBL/GenBank/DDBJ whole genome shotgun (WGS) entry which is preliminary data.</text>
</comment>
<proteinExistence type="predicted"/>
<evidence type="ECO:0000313" key="1">
    <source>
        <dbReference type="EMBL" id="RIX53750.1"/>
    </source>
</evidence>
<sequence length="134" mass="15602">MDCFGRFHDSCIRELHMWTDHYVNSDLSMSVSIGLDHNIRLLVQRQAENPCSIELLFEKVTQLYIKPSPENYDSVILEATFLQKNGLFYWADDREWDPDGEAKYSSVNWICSKAVRWRDASEWLGSALRYGSSS</sequence>
<organism evidence="1 2">
    <name type="scientific">Paenibacillus nanensis</name>
    <dbReference type="NCBI Taxonomy" id="393251"/>
    <lineage>
        <taxon>Bacteria</taxon>
        <taxon>Bacillati</taxon>
        <taxon>Bacillota</taxon>
        <taxon>Bacilli</taxon>
        <taxon>Bacillales</taxon>
        <taxon>Paenibacillaceae</taxon>
        <taxon>Paenibacillus</taxon>
    </lineage>
</organism>
<reference evidence="1 2" key="1">
    <citation type="submission" date="2018-09" db="EMBL/GenBank/DDBJ databases">
        <title>Paenibacillus aracenensis nov. sp. isolated from a cave in southern Spain.</title>
        <authorList>
            <person name="Jurado V."/>
            <person name="Gutierrez-Patricio S."/>
            <person name="Gonzalez-Pimentel J.L."/>
            <person name="Miller A.Z."/>
            <person name="Laiz L."/>
            <person name="Saiz-Jimenez C."/>
        </authorList>
    </citation>
    <scope>NUCLEOTIDE SEQUENCE [LARGE SCALE GENOMIC DNA]</scope>
    <source>
        <strain evidence="1 2">DSM 22867</strain>
    </source>
</reference>
<dbReference type="EMBL" id="QXQA01000004">
    <property type="protein sequence ID" value="RIX53750.1"/>
    <property type="molecule type" value="Genomic_DNA"/>
</dbReference>
<dbReference type="Proteomes" id="UP000266482">
    <property type="component" value="Unassembled WGS sequence"/>
</dbReference>